<dbReference type="InterPro" id="IPR036388">
    <property type="entry name" value="WH-like_DNA-bd_sf"/>
</dbReference>
<dbReference type="PANTHER" id="PTHR33602:SF1">
    <property type="entry name" value="REGULATORY PROTEIN RECX FAMILY PROTEIN"/>
    <property type="match status" value="1"/>
</dbReference>
<dbReference type="InterPro" id="IPR053926">
    <property type="entry name" value="RecX_HTH_1st"/>
</dbReference>
<evidence type="ECO:0000256" key="1">
    <source>
        <dbReference type="ARBA" id="ARBA00003529"/>
    </source>
</evidence>
<proteinExistence type="inferred from homology"/>
<feature type="domain" description="RecX first three-helical" evidence="9">
    <location>
        <begin position="68"/>
        <end position="107"/>
    </location>
</feature>
<evidence type="ECO:0000256" key="4">
    <source>
        <dbReference type="ARBA" id="ARBA00018111"/>
    </source>
</evidence>
<evidence type="ECO:0000256" key="5">
    <source>
        <dbReference type="ARBA" id="ARBA00022490"/>
    </source>
</evidence>
<dbReference type="InterPro" id="IPR053924">
    <property type="entry name" value="RecX_HTH_2nd"/>
</dbReference>
<evidence type="ECO:0000259" key="8">
    <source>
        <dbReference type="Pfam" id="PF21981"/>
    </source>
</evidence>
<feature type="domain" description="RecX third three-helical" evidence="8">
    <location>
        <begin position="220"/>
        <end position="265"/>
    </location>
</feature>
<dbReference type="Pfam" id="PF21982">
    <property type="entry name" value="RecX_HTH1"/>
    <property type="match status" value="1"/>
</dbReference>
<protein>
    <recommendedName>
        <fullName evidence="4 6">Regulatory protein RecX</fullName>
    </recommendedName>
</protein>
<evidence type="ECO:0000256" key="3">
    <source>
        <dbReference type="ARBA" id="ARBA00009695"/>
    </source>
</evidence>
<dbReference type="PATRIC" id="fig|1613.112.peg.463"/>
<dbReference type="HAMAP" id="MF_01114">
    <property type="entry name" value="RecX"/>
    <property type="match status" value="1"/>
</dbReference>
<dbReference type="InterPro" id="IPR053925">
    <property type="entry name" value="RecX_HTH_3rd"/>
</dbReference>
<dbReference type="Gene3D" id="1.10.10.10">
    <property type="entry name" value="Winged helix-like DNA-binding domain superfamily/Winged helix DNA-binding domain"/>
    <property type="match status" value="4"/>
</dbReference>
<comment type="function">
    <text evidence="1 6">Modulates RecA activity.</text>
</comment>
<organism evidence="10 11">
    <name type="scientific">Limosilactobacillus fermentum</name>
    <name type="common">Lactobacillus fermentum</name>
    <dbReference type="NCBI Taxonomy" id="1613"/>
    <lineage>
        <taxon>Bacteria</taxon>
        <taxon>Bacillati</taxon>
        <taxon>Bacillota</taxon>
        <taxon>Bacilli</taxon>
        <taxon>Lactobacillales</taxon>
        <taxon>Lactobacillaceae</taxon>
        <taxon>Limosilactobacillus</taxon>
    </lineage>
</organism>
<accession>A0A1D7ZVS0</accession>
<dbReference type="PANTHER" id="PTHR33602">
    <property type="entry name" value="REGULATORY PROTEIN RECX FAMILY PROTEIN"/>
    <property type="match status" value="1"/>
</dbReference>
<dbReference type="EMBL" id="CP017151">
    <property type="protein sequence ID" value="AOR73912.1"/>
    <property type="molecule type" value="Genomic_DNA"/>
</dbReference>
<evidence type="ECO:0000313" key="11">
    <source>
        <dbReference type="Proteomes" id="UP000094714"/>
    </source>
</evidence>
<evidence type="ECO:0000313" key="10">
    <source>
        <dbReference type="EMBL" id="AOR73912.1"/>
    </source>
</evidence>
<dbReference type="AlphaFoldDB" id="A0A1D7ZVS0"/>
<sequence>MMEKESQIRQITAIVAQKRPGRFNVFLNGQYAFPVAESVLIKYRLYKGMEVDQELLQQISNDDQVAQAYNKMLDYLSHQLRTEHEVEQKLVEIDTPPEFVPVVMAKLRENRLLDDREYAAAYVRTEMNTGLKGPGVIRQKLRQKRVGEFLIDDALTQFTTEQQVENAAKLVQKLAKRYLNQPARRRSEKIHQGVLTQGYGDEVYQLVKENEIPSQTEDRQAELLEREAEKAWHRYRRFEGYERKMKTKQALYRKGFDLDEIDQWLAKQENLNN</sequence>
<dbReference type="Proteomes" id="UP000094714">
    <property type="component" value="Chromosome"/>
</dbReference>
<feature type="domain" description="RecX second three-helical" evidence="7">
    <location>
        <begin position="114"/>
        <end position="155"/>
    </location>
</feature>
<comment type="similarity">
    <text evidence="3 6">Belongs to the RecX family.</text>
</comment>
<reference evidence="10 11" key="1">
    <citation type="submission" date="2016-09" db="EMBL/GenBank/DDBJ databases">
        <title>Genome Sequence of the Lactobacillus fermentum strain NCC2970 (CNCM I-5068).</title>
        <authorList>
            <person name="Barretto C."/>
            <person name="Ngom-Bru C."/>
            <person name="Genevaz A."/>
            <person name="Fournier C."/>
            <person name="Moine D."/>
            <person name="Kassam M."/>
            <person name="Iltis A."/>
            <person name="Sagory-Zalkind P."/>
            <person name="Faucherand G."/>
            <person name="Descombes P."/>
            <person name="Duboux S."/>
        </authorList>
    </citation>
    <scope>NUCLEOTIDE SEQUENCE [LARGE SCALE GENOMIC DNA]</scope>
    <source>
        <strain evidence="10 11">NCC2970</strain>
    </source>
</reference>
<dbReference type="NCBIfam" id="NF010733">
    <property type="entry name" value="PRK14135.1"/>
    <property type="match status" value="1"/>
</dbReference>
<keyword evidence="5 6" id="KW-0963">Cytoplasm</keyword>
<dbReference type="GO" id="GO:0005737">
    <property type="term" value="C:cytoplasm"/>
    <property type="evidence" value="ECO:0007669"/>
    <property type="project" value="UniProtKB-SubCell"/>
</dbReference>
<name>A0A1D7ZVS0_LIMFE</name>
<evidence type="ECO:0000256" key="2">
    <source>
        <dbReference type="ARBA" id="ARBA00004496"/>
    </source>
</evidence>
<evidence type="ECO:0000256" key="6">
    <source>
        <dbReference type="HAMAP-Rule" id="MF_01114"/>
    </source>
</evidence>
<gene>
    <name evidence="6 10" type="primary">recX</name>
    <name evidence="10" type="ORF">LACFE_CDS0440</name>
</gene>
<evidence type="ECO:0000259" key="7">
    <source>
        <dbReference type="Pfam" id="PF02631"/>
    </source>
</evidence>
<comment type="subcellular location">
    <subcellularLocation>
        <location evidence="2 6">Cytoplasm</location>
    </subcellularLocation>
</comment>
<dbReference type="InterPro" id="IPR003783">
    <property type="entry name" value="Regulatory_RecX"/>
</dbReference>
<evidence type="ECO:0000259" key="9">
    <source>
        <dbReference type="Pfam" id="PF21982"/>
    </source>
</evidence>
<dbReference type="Pfam" id="PF02631">
    <property type="entry name" value="RecX_HTH2"/>
    <property type="match status" value="1"/>
</dbReference>
<dbReference type="Pfam" id="PF21981">
    <property type="entry name" value="RecX_HTH3"/>
    <property type="match status" value="1"/>
</dbReference>
<dbReference type="GO" id="GO:0006282">
    <property type="term" value="P:regulation of DNA repair"/>
    <property type="evidence" value="ECO:0007669"/>
    <property type="project" value="UniProtKB-UniRule"/>
</dbReference>